<feature type="chain" id="PRO_5040462393" description="Neuropeptide" evidence="1">
    <location>
        <begin position="17"/>
        <end position="127"/>
    </location>
</feature>
<evidence type="ECO:0000313" key="3">
    <source>
        <dbReference type="Proteomes" id="UP001152798"/>
    </source>
</evidence>
<organism evidence="2 3">
    <name type="scientific">Nezara viridula</name>
    <name type="common">Southern green stink bug</name>
    <name type="synonym">Cimex viridulus</name>
    <dbReference type="NCBI Taxonomy" id="85310"/>
    <lineage>
        <taxon>Eukaryota</taxon>
        <taxon>Metazoa</taxon>
        <taxon>Ecdysozoa</taxon>
        <taxon>Arthropoda</taxon>
        <taxon>Hexapoda</taxon>
        <taxon>Insecta</taxon>
        <taxon>Pterygota</taxon>
        <taxon>Neoptera</taxon>
        <taxon>Paraneoptera</taxon>
        <taxon>Hemiptera</taxon>
        <taxon>Heteroptera</taxon>
        <taxon>Panheteroptera</taxon>
        <taxon>Pentatomomorpha</taxon>
        <taxon>Pentatomoidea</taxon>
        <taxon>Pentatomidae</taxon>
        <taxon>Pentatominae</taxon>
        <taxon>Nezara</taxon>
    </lineage>
</organism>
<evidence type="ECO:0008006" key="4">
    <source>
        <dbReference type="Google" id="ProtNLM"/>
    </source>
</evidence>
<protein>
    <recommendedName>
        <fullName evidence="4">Neuropeptide</fullName>
    </recommendedName>
</protein>
<evidence type="ECO:0000313" key="2">
    <source>
        <dbReference type="EMBL" id="CAH1404798.1"/>
    </source>
</evidence>
<dbReference type="Proteomes" id="UP001152798">
    <property type="component" value="Chromosome 6"/>
</dbReference>
<dbReference type="EMBL" id="OV725082">
    <property type="protein sequence ID" value="CAH1404798.1"/>
    <property type="molecule type" value="Genomic_DNA"/>
</dbReference>
<proteinExistence type="predicted"/>
<name>A0A9P0MRS2_NEZVI</name>
<keyword evidence="3" id="KW-1185">Reference proteome</keyword>
<keyword evidence="1" id="KW-0732">Signal</keyword>
<reference evidence="2" key="1">
    <citation type="submission" date="2022-01" db="EMBL/GenBank/DDBJ databases">
        <authorList>
            <person name="King R."/>
        </authorList>
    </citation>
    <scope>NUCLEOTIDE SEQUENCE</scope>
</reference>
<evidence type="ECO:0000256" key="1">
    <source>
        <dbReference type="SAM" id="SignalP"/>
    </source>
</evidence>
<gene>
    <name evidence="2" type="ORF">NEZAVI_LOCUS13144</name>
</gene>
<feature type="signal peptide" evidence="1">
    <location>
        <begin position="1"/>
        <end position="16"/>
    </location>
</feature>
<sequence>MIVAVLVPVLASTVTATLFQPYYLFAWQPSDLGHICRLRYKADGTVIAASVHQLCSSEQQSYSNGLHQSHSEETMFSKLHFIPVLFRLVNRLRRGHACYSRGHQAEEAGPTRRSLRLLPVGLPSRLL</sequence>
<dbReference type="AlphaFoldDB" id="A0A9P0MRS2"/>
<accession>A0A9P0MRS2</accession>